<dbReference type="Gene3D" id="3.30.200.20">
    <property type="entry name" value="Phosphorylase Kinase, domain 1"/>
    <property type="match status" value="1"/>
</dbReference>
<dbReference type="OrthoDB" id="6511923at2759"/>
<dbReference type="HOGENOM" id="CLU_1714892_0_0_1"/>
<evidence type="ECO:0000313" key="3">
    <source>
        <dbReference type="EMBL" id="EGT42288.1"/>
    </source>
</evidence>
<dbReference type="EMBL" id="GL380011">
    <property type="protein sequence ID" value="EGT42288.1"/>
    <property type="molecule type" value="Genomic_DNA"/>
</dbReference>
<sequence>MVKRATSKFDKDDESAVGEARILSMLSGCPGTPNLYEYFNWRKHNVLVMELLRGDFLSLLEHHPHQKLSRKTVLHFAFHLIHTLEAVHSFGILHRDVKLANVMLPFKQSPTVKLVLGDFGFGYKFESNLKRKGMRLRVPPRVNPIPGTFFDES</sequence>
<organism evidence="4">
    <name type="scientific">Caenorhabditis brenneri</name>
    <name type="common">Nematode worm</name>
    <dbReference type="NCBI Taxonomy" id="135651"/>
    <lineage>
        <taxon>Eukaryota</taxon>
        <taxon>Metazoa</taxon>
        <taxon>Ecdysozoa</taxon>
        <taxon>Nematoda</taxon>
        <taxon>Chromadorea</taxon>
        <taxon>Rhabditida</taxon>
        <taxon>Rhabditina</taxon>
        <taxon>Rhabditomorpha</taxon>
        <taxon>Rhabditoidea</taxon>
        <taxon>Rhabditidae</taxon>
        <taxon>Peloderinae</taxon>
        <taxon>Caenorhabditis</taxon>
    </lineage>
</organism>
<accession>G0P1C1</accession>
<protein>
    <recommendedName>
        <fullName evidence="1">non-specific serine/threonine protein kinase</fullName>
        <ecNumber evidence="1">2.7.11.1</ecNumber>
    </recommendedName>
</protein>
<keyword evidence="4" id="KW-1185">Reference proteome</keyword>
<dbReference type="Gene3D" id="1.10.510.10">
    <property type="entry name" value="Transferase(Phosphotransferase) domain 1"/>
    <property type="match status" value="1"/>
</dbReference>
<dbReference type="GO" id="GO:0004674">
    <property type="term" value="F:protein serine/threonine kinase activity"/>
    <property type="evidence" value="ECO:0007669"/>
    <property type="project" value="UniProtKB-EC"/>
</dbReference>
<name>G0P1C1_CAEBE</name>
<feature type="domain" description="Protein kinase" evidence="2">
    <location>
        <begin position="1"/>
        <end position="153"/>
    </location>
</feature>
<gene>
    <name evidence="3" type="ORF">CAEBREN_16774</name>
</gene>
<reference evidence="4" key="1">
    <citation type="submission" date="2011-07" db="EMBL/GenBank/DDBJ databases">
        <authorList>
            <consortium name="Caenorhabditis brenneri Sequencing and Analysis Consortium"/>
            <person name="Wilson R.K."/>
        </authorList>
    </citation>
    <scope>NUCLEOTIDE SEQUENCE [LARGE SCALE GENOMIC DNA]</scope>
    <source>
        <strain evidence="4">PB2801</strain>
    </source>
</reference>
<dbReference type="AlphaFoldDB" id="G0P1C1"/>
<dbReference type="PROSITE" id="PS50011">
    <property type="entry name" value="PROTEIN_KINASE_DOM"/>
    <property type="match status" value="1"/>
</dbReference>
<evidence type="ECO:0000256" key="1">
    <source>
        <dbReference type="ARBA" id="ARBA00012513"/>
    </source>
</evidence>
<proteinExistence type="predicted"/>
<dbReference type="SMART" id="SM00220">
    <property type="entry name" value="S_TKc"/>
    <property type="match status" value="1"/>
</dbReference>
<dbReference type="STRING" id="135651.G0P1C1"/>
<dbReference type="SUPFAM" id="SSF56112">
    <property type="entry name" value="Protein kinase-like (PK-like)"/>
    <property type="match status" value="1"/>
</dbReference>
<dbReference type="InterPro" id="IPR008271">
    <property type="entry name" value="Ser/Thr_kinase_AS"/>
</dbReference>
<dbReference type="GO" id="GO:0005524">
    <property type="term" value="F:ATP binding"/>
    <property type="evidence" value="ECO:0007669"/>
    <property type="project" value="InterPro"/>
</dbReference>
<dbReference type="InterPro" id="IPR000719">
    <property type="entry name" value="Prot_kinase_dom"/>
</dbReference>
<dbReference type="Pfam" id="PF00069">
    <property type="entry name" value="Pkinase"/>
    <property type="match status" value="1"/>
</dbReference>
<dbReference type="InParanoid" id="G0P1C1"/>
<evidence type="ECO:0000259" key="2">
    <source>
        <dbReference type="PROSITE" id="PS50011"/>
    </source>
</evidence>
<dbReference type="InterPro" id="IPR011009">
    <property type="entry name" value="Kinase-like_dom_sf"/>
</dbReference>
<dbReference type="PROSITE" id="PS00108">
    <property type="entry name" value="PROTEIN_KINASE_ST"/>
    <property type="match status" value="1"/>
</dbReference>
<dbReference type="PANTHER" id="PTHR11909">
    <property type="entry name" value="CASEIN KINASE-RELATED"/>
    <property type="match status" value="1"/>
</dbReference>
<evidence type="ECO:0000313" key="4">
    <source>
        <dbReference type="Proteomes" id="UP000008068"/>
    </source>
</evidence>
<dbReference type="eggNOG" id="KOG1164">
    <property type="taxonomic scope" value="Eukaryota"/>
</dbReference>
<dbReference type="InterPro" id="IPR050235">
    <property type="entry name" value="CK1_Ser-Thr_kinase"/>
</dbReference>
<dbReference type="EC" id="2.7.11.1" evidence="1"/>
<dbReference type="Proteomes" id="UP000008068">
    <property type="component" value="Unassembled WGS sequence"/>
</dbReference>